<evidence type="ECO:0000313" key="1">
    <source>
        <dbReference type="EMBL" id="CCZ88076.1"/>
    </source>
</evidence>
<dbReference type="Proteomes" id="UP000018372">
    <property type="component" value="Unassembled WGS sequence"/>
</dbReference>
<reference evidence="1" key="1">
    <citation type="submission" date="2012-11" db="EMBL/GenBank/DDBJ databases">
        <title>Dependencies among metagenomic species, viruses, plasmids and units of genetic variation.</title>
        <authorList>
            <person name="Nielsen H.B."/>
            <person name="Almeida M."/>
            <person name="Juncker A.S."/>
            <person name="Rasmussen S."/>
            <person name="Li J."/>
            <person name="Sunagawa S."/>
            <person name="Plichta D."/>
            <person name="Gautier L."/>
            <person name="Le Chatelier E."/>
            <person name="Peletier E."/>
            <person name="Bonde I."/>
            <person name="Nielsen T."/>
            <person name="Manichanh C."/>
            <person name="Arumugam M."/>
            <person name="Batto J."/>
            <person name="Santos M.B.Q.D."/>
            <person name="Blom N."/>
            <person name="Borruel N."/>
            <person name="Burgdorf K.S."/>
            <person name="Boumezbeur F."/>
            <person name="Casellas F."/>
            <person name="Dore J."/>
            <person name="Guarner F."/>
            <person name="Hansen T."/>
            <person name="Hildebrand F."/>
            <person name="Kaas R.S."/>
            <person name="Kennedy S."/>
            <person name="Kristiansen K."/>
            <person name="Kultima J.R."/>
            <person name="Leonard P."/>
            <person name="Levenez F."/>
            <person name="Lund O."/>
            <person name="Moumen B."/>
            <person name="Le Paslier D."/>
            <person name="Pons N."/>
            <person name="Pedersen O."/>
            <person name="Prifti E."/>
            <person name="Qin J."/>
            <person name="Raes J."/>
            <person name="Tap J."/>
            <person name="Tims S."/>
            <person name="Ussery D.W."/>
            <person name="Yamada T."/>
            <person name="MetaHit consortium"/>
            <person name="Renault P."/>
            <person name="Sicheritz-Ponten T."/>
            <person name="Bork P."/>
            <person name="Wang J."/>
            <person name="Brunak S."/>
            <person name="Ehrlich S.D."/>
        </authorList>
    </citation>
    <scope>NUCLEOTIDE SEQUENCE [LARGE SCALE GENOMIC DNA]</scope>
</reference>
<comment type="caution">
    <text evidence="1">The sequence shown here is derived from an EMBL/GenBank/DDBJ whole genome shotgun (WGS) entry which is preliminary data.</text>
</comment>
<dbReference type="RefSeq" id="WP_022052735.1">
    <property type="nucleotide sequence ID" value="NZ_HF998057.1"/>
</dbReference>
<accession>R5VX20</accession>
<protein>
    <submittedName>
        <fullName evidence="1">Uncharacterized protein</fullName>
    </submittedName>
</protein>
<organism evidence="1 2">
    <name type="scientific">Phocaeicola plebeius CAG:211</name>
    <dbReference type="NCBI Taxonomy" id="1263052"/>
    <lineage>
        <taxon>Bacteria</taxon>
        <taxon>Pseudomonadati</taxon>
        <taxon>Bacteroidota</taxon>
        <taxon>Bacteroidia</taxon>
        <taxon>Bacteroidales</taxon>
        <taxon>Bacteroidaceae</taxon>
        <taxon>Phocaeicola</taxon>
    </lineage>
</organism>
<dbReference type="AlphaFoldDB" id="R5VX20"/>
<proteinExistence type="predicted"/>
<gene>
    <name evidence="1" type="ORF">BN536_00392</name>
</gene>
<sequence>MEKDVYGQENLNGCVEEGSKKVDLEKNPKGTELKVAHQREMEKHGKYVAVPGDKTHTRIFVRNGEDAEKKIASYLERINSRPQRWN</sequence>
<name>R5VX20_9BACT</name>
<dbReference type="EMBL" id="CBAT010000199">
    <property type="protein sequence ID" value="CCZ88076.1"/>
    <property type="molecule type" value="Genomic_DNA"/>
</dbReference>
<evidence type="ECO:0000313" key="2">
    <source>
        <dbReference type="Proteomes" id="UP000018372"/>
    </source>
</evidence>